<dbReference type="PANTHER" id="PTHR20881:SF0">
    <property type="entry name" value="3-METHYL-2-OXOBUTANOATE HYDROXYMETHYLTRANSFERASE"/>
    <property type="match status" value="1"/>
</dbReference>
<dbReference type="AlphaFoldDB" id="A0A061DST8"/>
<evidence type="ECO:0000256" key="5">
    <source>
        <dbReference type="ARBA" id="ARBA00049172"/>
    </source>
</evidence>
<dbReference type="SUPFAM" id="SSF51621">
    <property type="entry name" value="Phosphoenolpyruvate/pyruvate domain"/>
    <property type="match status" value="1"/>
</dbReference>
<keyword evidence="6" id="KW-0566">Pantothenate biosynthesis</keyword>
<dbReference type="OMA" id="VLVWTDM"/>
<dbReference type="GO" id="GO:0000287">
    <property type="term" value="F:magnesium ion binding"/>
    <property type="evidence" value="ECO:0000318"/>
    <property type="project" value="GO_Central"/>
</dbReference>
<dbReference type="EMBL" id="CM001879">
    <property type="protein sequence ID" value="EOX95859.1"/>
    <property type="molecule type" value="Genomic_DNA"/>
</dbReference>
<evidence type="ECO:0000256" key="2">
    <source>
        <dbReference type="ARBA" id="ARBA00008676"/>
    </source>
</evidence>
<dbReference type="GO" id="GO:0015940">
    <property type="term" value="P:pantothenate biosynthetic process"/>
    <property type="evidence" value="ECO:0000318"/>
    <property type="project" value="GO_Central"/>
</dbReference>
<evidence type="ECO:0000256" key="1">
    <source>
        <dbReference type="ARBA" id="ARBA00005033"/>
    </source>
</evidence>
<keyword evidence="4 6" id="KW-0808">Transferase</keyword>
<protein>
    <recommendedName>
        <fullName evidence="3 6">3-methyl-2-oxobutanoate hydroxymethyltransferase</fullName>
        <ecNumber evidence="3 6">2.1.2.11</ecNumber>
    </recommendedName>
</protein>
<dbReference type="UniPathway" id="UPA00028">
    <property type="reaction ID" value="UER00003"/>
</dbReference>
<evidence type="ECO:0000313" key="9">
    <source>
        <dbReference type="Proteomes" id="UP000026915"/>
    </source>
</evidence>
<dbReference type="Proteomes" id="UP000026915">
    <property type="component" value="Chromosome 1"/>
</dbReference>
<dbReference type="NCBIfam" id="TIGR00222">
    <property type="entry name" value="panB"/>
    <property type="match status" value="1"/>
</dbReference>
<dbReference type="EC" id="2.1.2.11" evidence="3 6"/>
<dbReference type="Gene3D" id="3.20.20.60">
    <property type="entry name" value="Phosphoenolpyruvate-binding domains"/>
    <property type="match status" value="1"/>
</dbReference>
<dbReference type="InterPro" id="IPR015813">
    <property type="entry name" value="Pyrv/PenolPyrv_kinase-like_dom"/>
</dbReference>
<dbReference type="InParanoid" id="A0A061DST8"/>
<dbReference type="NCBIfam" id="NF001452">
    <property type="entry name" value="PRK00311.1"/>
    <property type="match status" value="1"/>
</dbReference>
<evidence type="ECO:0000256" key="3">
    <source>
        <dbReference type="ARBA" id="ARBA00012618"/>
    </source>
</evidence>
<dbReference type="FunFam" id="3.20.20.60:FF:000003">
    <property type="entry name" value="3-methyl-2-oxobutanoate hydroxymethyltransferase"/>
    <property type="match status" value="1"/>
</dbReference>
<name>A0A061DST8_THECC</name>
<comment type="catalytic activity">
    <reaction evidence="5 6">
        <text>(6R)-5,10-methylene-5,6,7,8-tetrahydrofolate + 3-methyl-2-oxobutanoate + H2O = 2-dehydropantoate + (6S)-5,6,7,8-tetrahydrofolate</text>
        <dbReference type="Rhea" id="RHEA:11824"/>
        <dbReference type="ChEBI" id="CHEBI:11561"/>
        <dbReference type="ChEBI" id="CHEBI:11851"/>
        <dbReference type="ChEBI" id="CHEBI:15377"/>
        <dbReference type="ChEBI" id="CHEBI:15636"/>
        <dbReference type="ChEBI" id="CHEBI:57453"/>
        <dbReference type="EC" id="2.1.2.11"/>
    </reaction>
</comment>
<organism evidence="8 9">
    <name type="scientific">Theobroma cacao</name>
    <name type="common">Cacao</name>
    <name type="synonym">Cocoa</name>
    <dbReference type="NCBI Taxonomy" id="3641"/>
    <lineage>
        <taxon>Eukaryota</taxon>
        <taxon>Viridiplantae</taxon>
        <taxon>Streptophyta</taxon>
        <taxon>Embryophyta</taxon>
        <taxon>Tracheophyta</taxon>
        <taxon>Spermatophyta</taxon>
        <taxon>Magnoliopsida</taxon>
        <taxon>eudicotyledons</taxon>
        <taxon>Gunneridae</taxon>
        <taxon>Pentapetalae</taxon>
        <taxon>rosids</taxon>
        <taxon>malvids</taxon>
        <taxon>Malvales</taxon>
        <taxon>Malvaceae</taxon>
        <taxon>Byttnerioideae</taxon>
        <taxon>Theobroma</taxon>
    </lineage>
</organism>
<evidence type="ECO:0000313" key="8">
    <source>
        <dbReference type="EMBL" id="EOX95859.1"/>
    </source>
</evidence>
<comment type="similarity">
    <text evidence="2 6">Belongs to the PanB family.</text>
</comment>
<dbReference type="PANTHER" id="PTHR20881">
    <property type="entry name" value="3-METHYL-2-OXOBUTANOATE HYDROXYMETHYLTRANSFERASE"/>
    <property type="match status" value="1"/>
</dbReference>
<accession>A0A061DST8</accession>
<dbReference type="eggNOG" id="KOG2949">
    <property type="taxonomic scope" value="Eukaryota"/>
</dbReference>
<comment type="function">
    <text evidence="6">Catalyzes the reversible reaction in which hydroxymethyl group from 5,10-methylenetetrahydrofolate is transferred onto alpha-ketoisovalerate to form ketopantoate.</text>
</comment>
<keyword evidence="9" id="KW-1185">Reference proteome</keyword>
<evidence type="ECO:0000256" key="6">
    <source>
        <dbReference type="RuleBase" id="RU362100"/>
    </source>
</evidence>
<reference evidence="8 9" key="1">
    <citation type="journal article" date="2013" name="Genome Biol.">
        <title>The genome sequence of the most widely cultivated cacao type and its use to identify candidate genes regulating pod color.</title>
        <authorList>
            <person name="Motamayor J.C."/>
            <person name="Mockaitis K."/>
            <person name="Schmutz J."/>
            <person name="Haiminen N."/>
            <person name="Iii D.L."/>
            <person name="Cornejo O."/>
            <person name="Findley S.D."/>
            <person name="Zheng P."/>
            <person name="Utro F."/>
            <person name="Royaert S."/>
            <person name="Saski C."/>
            <person name="Jenkins J."/>
            <person name="Podicheti R."/>
            <person name="Zhao M."/>
            <person name="Scheffler B.E."/>
            <person name="Stack J.C."/>
            <person name="Feltus F.A."/>
            <person name="Mustiga G.M."/>
            <person name="Amores F."/>
            <person name="Phillips W."/>
            <person name="Marelli J.P."/>
            <person name="May G.D."/>
            <person name="Shapiro H."/>
            <person name="Ma J."/>
            <person name="Bustamante C.D."/>
            <person name="Schnell R.J."/>
            <person name="Main D."/>
            <person name="Gilbert D."/>
            <person name="Parida L."/>
            <person name="Kuhn D.N."/>
        </authorList>
    </citation>
    <scope>NUCLEOTIDE SEQUENCE [LARGE SCALE GENOMIC DNA]</scope>
    <source>
        <strain evidence="9">cv. Matina 1-6</strain>
    </source>
</reference>
<gene>
    <name evidence="8" type="ORF">TCM_005259</name>
</gene>
<dbReference type="HOGENOM" id="CLU_036645_2_0_1"/>
<dbReference type="Gramene" id="EOX95859">
    <property type="protein sequence ID" value="EOX95859"/>
    <property type="gene ID" value="TCM_005259"/>
</dbReference>
<feature type="region of interest" description="Disordered" evidence="7">
    <location>
        <begin position="335"/>
        <end position="361"/>
    </location>
</feature>
<dbReference type="InterPro" id="IPR003700">
    <property type="entry name" value="Pantoate_hydroxy_MeTrfase"/>
</dbReference>
<dbReference type="GO" id="GO:0003864">
    <property type="term" value="F:3-methyl-2-oxobutanoate hydroxymethyltransferase activity"/>
    <property type="evidence" value="ECO:0000318"/>
    <property type="project" value="GO_Central"/>
</dbReference>
<dbReference type="STRING" id="3641.A0A061DST8"/>
<dbReference type="FunCoup" id="A0A061DST8">
    <property type="interactions" value="737"/>
</dbReference>
<evidence type="ECO:0000256" key="7">
    <source>
        <dbReference type="SAM" id="MobiDB-lite"/>
    </source>
</evidence>
<dbReference type="CDD" id="cd06557">
    <property type="entry name" value="KPHMT-like"/>
    <property type="match status" value="1"/>
</dbReference>
<comment type="pathway">
    <text evidence="1 6">Cofactor biosynthesis; (R)-pantothenate biosynthesis; (R)-pantoate from 3-methyl-2-oxobutanoate: step 1/2.</text>
</comment>
<dbReference type="HAMAP" id="MF_00156">
    <property type="entry name" value="PanB"/>
    <property type="match status" value="1"/>
</dbReference>
<dbReference type="GO" id="GO:0005739">
    <property type="term" value="C:mitochondrion"/>
    <property type="evidence" value="ECO:0000318"/>
    <property type="project" value="GO_Central"/>
</dbReference>
<dbReference type="InterPro" id="IPR040442">
    <property type="entry name" value="Pyrv_kinase-like_dom_sf"/>
</dbReference>
<proteinExistence type="inferred from homology"/>
<evidence type="ECO:0000256" key="4">
    <source>
        <dbReference type="ARBA" id="ARBA00022679"/>
    </source>
</evidence>
<sequence length="361" mass="38208">MAFLTKLSKASSFGRACLTRCMSNIPENTVYGGPKPQTANQRVTLNQLKQKYRKGEPITVVTAYDYPSAVHLDTAGIDICLVGDSASMVVHGHDTTLPISLDEMLVHCRAVARGAKRPLLVGDLPFGTYETNTSQAVDTAVRVLKEGGMDAIKLEGGSPSRITAAKAIVEAGIAVIGHVGLTPQAISVLGGFRPQGKNVSSAVKVVETAMALQEAGCFSVVLECVPAPVAAAATSALQIPTIGIGAGPFCSGQQVLVYHDLLGMLQHPHHAKVTPKFCKQYARVGDVINKALLEYKEEVTNGSFPSPSHSPYKMNADDVNGFFKELEKLGLDKAASAATEAAEKMDTAHNAQTPRSPKETK</sequence>
<dbReference type="Pfam" id="PF02548">
    <property type="entry name" value="Pantoate_transf"/>
    <property type="match status" value="1"/>
</dbReference>